<keyword evidence="2" id="KW-1185">Reference proteome</keyword>
<dbReference type="Proteomes" id="UP001152320">
    <property type="component" value="Chromosome 23"/>
</dbReference>
<comment type="caution">
    <text evidence="1">The sequence shown here is derived from an EMBL/GenBank/DDBJ whole genome shotgun (WGS) entry which is preliminary data.</text>
</comment>
<evidence type="ECO:0000313" key="1">
    <source>
        <dbReference type="EMBL" id="KAJ8019918.1"/>
    </source>
</evidence>
<dbReference type="EMBL" id="JAIZAY010000023">
    <property type="protein sequence ID" value="KAJ8019918.1"/>
    <property type="molecule type" value="Genomic_DNA"/>
</dbReference>
<dbReference type="OrthoDB" id="203440at2759"/>
<reference evidence="1" key="1">
    <citation type="submission" date="2021-10" db="EMBL/GenBank/DDBJ databases">
        <title>Tropical sea cucumber genome reveals ecological adaptation and Cuvierian tubules defense mechanism.</title>
        <authorList>
            <person name="Chen T."/>
        </authorList>
    </citation>
    <scope>NUCLEOTIDE SEQUENCE</scope>
    <source>
        <strain evidence="1">Nanhai2018</strain>
        <tissue evidence="1">Muscle</tissue>
    </source>
</reference>
<proteinExistence type="predicted"/>
<gene>
    <name evidence="1" type="ORF">HOLleu_41704</name>
</gene>
<name>A0A9Q0YC34_HOLLE</name>
<organism evidence="1 2">
    <name type="scientific">Holothuria leucospilota</name>
    <name type="common">Black long sea cucumber</name>
    <name type="synonym">Mertensiothuria leucospilota</name>
    <dbReference type="NCBI Taxonomy" id="206669"/>
    <lineage>
        <taxon>Eukaryota</taxon>
        <taxon>Metazoa</taxon>
        <taxon>Echinodermata</taxon>
        <taxon>Eleutherozoa</taxon>
        <taxon>Echinozoa</taxon>
        <taxon>Holothuroidea</taxon>
        <taxon>Aspidochirotacea</taxon>
        <taxon>Aspidochirotida</taxon>
        <taxon>Holothuriidae</taxon>
        <taxon>Holothuria</taxon>
    </lineage>
</organism>
<evidence type="ECO:0000313" key="2">
    <source>
        <dbReference type="Proteomes" id="UP001152320"/>
    </source>
</evidence>
<accession>A0A9Q0YC34</accession>
<sequence length="103" mass="12147">MFLDSALDIHELTNTINSYTGFCEDLVIPQRPVKCYPNKPWITKEIQYLLSRKKHLFKSGTKQELKIIQSEINTAIKREDVYRRKIENNFMTNNIRSVWDGLG</sequence>
<protein>
    <submittedName>
        <fullName evidence="1">Uncharacterized protein</fullName>
    </submittedName>
</protein>
<dbReference type="AlphaFoldDB" id="A0A9Q0YC34"/>